<feature type="domain" description="HTH luxR-type" evidence="6">
    <location>
        <begin position="154"/>
        <end position="219"/>
    </location>
</feature>
<keyword evidence="2" id="KW-0805">Transcription regulation</keyword>
<keyword evidence="9" id="KW-1185">Reference proteome</keyword>
<name>A0A2T0PS54_9ACTN</name>
<dbReference type="Gene3D" id="3.40.50.2300">
    <property type="match status" value="1"/>
</dbReference>
<dbReference type="SMART" id="SM00448">
    <property type="entry name" value="REC"/>
    <property type="match status" value="1"/>
</dbReference>
<evidence type="ECO:0000256" key="4">
    <source>
        <dbReference type="ARBA" id="ARBA00023163"/>
    </source>
</evidence>
<dbReference type="EMBL" id="PVZC01000014">
    <property type="protein sequence ID" value="PRX91733.1"/>
    <property type="molecule type" value="Genomic_DNA"/>
</dbReference>
<evidence type="ECO:0000313" key="8">
    <source>
        <dbReference type="EMBL" id="PRX91733.1"/>
    </source>
</evidence>
<dbReference type="Pfam" id="PF00196">
    <property type="entry name" value="GerE"/>
    <property type="match status" value="1"/>
</dbReference>
<dbReference type="InterPro" id="IPR001789">
    <property type="entry name" value="Sig_transdc_resp-reg_receiver"/>
</dbReference>
<gene>
    <name evidence="8" type="ORF">CLV72_11415</name>
</gene>
<evidence type="ECO:0000256" key="2">
    <source>
        <dbReference type="ARBA" id="ARBA00023015"/>
    </source>
</evidence>
<keyword evidence="3" id="KW-0238">DNA-binding</keyword>
<dbReference type="GO" id="GO:0000160">
    <property type="term" value="P:phosphorelay signal transduction system"/>
    <property type="evidence" value="ECO:0007669"/>
    <property type="project" value="InterPro"/>
</dbReference>
<feature type="modified residue" description="4-aspartylphosphate" evidence="5">
    <location>
        <position position="57"/>
    </location>
</feature>
<dbReference type="InterPro" id="IPR058245">
    <property type="entry name" value="NreC/VraR/RcsB-like_REC"/>
</dbReference>
<comment type="caution">
    <text evidence="8">The sequence shown here is derived from an EMBL/GenBank/DDBJ whole genome shotgun (WGS) entry which is preliminary data.</text>
</comment>
<evidence type="ECO:0000256" key="1">
    <source>
        <dbReference type="ARBA" id="ARBA00022553"/>
    </source>
</evidence>
<sequence>MSAPVRVLIVDDQVLMRQGLRKLLEIEDSVEVVGEAANGVEALAAVPRTRPHVALVDARMPRMDGIELVRRLGEAHPEVAALILTTFDEDEYIFGGLRAGARGYLLKDTPPEELVSAIAKAARGETVLGGPAAARVVAALRRAPAEPAPGPAAEAGGGAELSEREREVARLVGTGAANAEIARRLFITEGTVKNHISSILRKLGLRDRTRLALYAASRLGPP</sequence>
<dbReference type="InterPro" id="IPR011006">
    <property type="entry name" value="CheY-like_superfamily"/>
</dbReference>
<dbReference type="GO" id="GO:0006355">
    <property type="term" value="P:regulation of DNA-templated transcription"/>
    <property type="evidence" value="ECO:0007669"/>
    <property type="project" value="InterPro"/>
</dbReference>
<evidence type="ECO:0000259" key="7">
    <source>
        <dbReference type="PROSITE" id="PS50110"/>
    </source>
</evidence>
<protein>
    <submittedName>
        <fullName evidence="8">LuxR family two component transcriptional regulator</fullName>
    </submittedName>
</protein>
<accession>A0A2T0PS54</accession>
<dbReference type="PRINTS" id="PR00038">
    <property type="entry name" value="HTHLUXR"/>
</dbReference>
<keyword evidence="4" id="KW-0804">Transcription</keyword>
<dbReference type="PANTHER" id="PTHR43214">
    <property type="entry name" value="TWO-COMPONENT RESPONSE REGULATOR"/>
    <property type="match status" value="1"/>
</dbReference>
<dbReference type="Proteomes" id="UP000237846">
    <property type="component" value="Unassembled WGS sequence"/>
</dbReference>
<proteinExistence type="predicted"/>
<evidence type="ECO:0000256" key="3">
    <source>
        <dbReference type="ARBA" id="ARBA00023125"/>
    </source>
</evidence>
<dbReference type="AlphaFoldDB" id="A0A2T0PS54"/>
<dbReference type="GO" id="GO:0003677">
    <property type="term" value="F:DNA binding"/>
    <property type="evidence" value="ECO:0007669"/>
    <property type="project" value="UniProtKB-KW"/>
</dbReference>
<dbReference type="Pfam" id="PF00072">
    <property type="entry name" value="Response_reg"/>
    <property type="match status" value="1"/>
</dbReference>
<dbReference type="PROSITE" id="PS50043">
    <property type="entry name" value="HTH_LUXR_2"/>
    <property type="match status" value="1"/>
</dbReference>
<evidence type="ECO:0000256" key="5">
    <source>
        <dbReference type="PROSITE-ProRule" id="PRU00169"/>
    </source>
</evidence>
<reference evidence="8 9" key="1">
    <citation type="submission" date="2018-03" db="EMBL/GenBank/DDBJ databases">
        <title>Genomic Encyclopedia of Archaeal and Bacterial Type Strains, Phase II (KMG-II): from individual species to whole genera.</title>
        <authorList>
            <person name="Goeker M."/>
        </authorList>
    </citation>
    <scope>NUCLEOTIDE SEQUENCE [LARGE SCALE GENOMIC DNA]</scope>
    <source>
        <strain evidence="8 9">DSM 45601</strain>
    </source>
</reference>
<dbReference type="OrthoDB" id="3525633at2"/>
<dbReference type="SMART" id="SM00421">
    <property type="entry name" value="HTH_LUXR"/>
    <property type="match status" value="1"/>
</dbReference>
<dbReference type="InterPro" id="IPR016032">
    <property type="entry name" value="Sig_transdc_resp-reg_C-effctor"/>
</dbReference>
<dbReference type="PANTHER" id="PTHR43214:SF24">
    <property type="entry name" value="TRANSCRIPTIONAL REGULATORY PROTEIN NARL-RELATED"/>
    <property type="match status" value="1"/>
</dbReference>
<evidence type="ECO:0000259" key="6">
    <source>
        <dbReference type="PROSITE" id="PS50043"/>
    </source>
</evidence>
<dbReference type="CDD" id="cd06170">
    <property type="entry name" value="LuxR_C_like"/>
    <property type="match status" value="1"/>
</dbReference>
<evidence type="ECO:0000313" key="9">
    <source>
        <dbReference type="Proteomes" id="UP000237846"/>
    </source>
</evidence>
<dbReference type="InterPro" id="IPR000792">
    <property type="entry name" value="Tscrpt_reg_LuxR_C"/>
</dbReference>
<keyword evidence="1 5" id="KW-0597">Phosphoprotein</keyword>
<dbReference type="InterPro" id="IPR039420">
    <property type="entry name" value="WalR-like"/>
</dbReference>
<organism evidence="8 9">
    <name type="scientific">Allonocardiopsis opalescens</name>
    <dbReference type="NCBI Taxonomy" id="1144618"/>
    <lineage>
        <taxon>Bacteria</taxon>
        <taxon>Bacillati</taxon>
        <taxon>Actinomycetota</taxon>
        <taxon>Actinomycetes</taxon>
        <taxon>Streptosporangiales</taxon>
        <taxon>Allonocardiopsis</taxon>
    </lineage>
</organism>
<feature type="domain" description="Response regulatory" evidence="7">
    <location>
        <begin position="6"/>
        <end position="122"/>
    </location>
</feature>
<dbReference type="RefSeq" id="WP_106253647.1">
    <property type="nucleotide sequence ID" value="NZ_PVZC01000014.1"/>
</dbReference>
<dbReference type="PROSITE" id="PS50110">
    <property type="entry name" value="RESPONSE_REGULATORY"/>
    <property type="match status" value="1"/>
</dbReference>
<dbReference type="SUPFAM" id="SSF46894">
    <property type="entry name" value="C-terminal effector domain of the bipartite response regulators"/>
    <property type="match status" value="1"/>
</dbReference>
<dbReference type="CDD" id="cd17535">
    <property type="entry name" value="REC_NarL-like"/>
    <property type="match status" value="1"/>
</dbReference>
<dbReference type="PROSITE" id="PS00622">
    <property type="entry name" value="HTH_LUXR_1"/>
    <property type="match status" value="1"/>
</dbReference>
<dbReference type="SUPFAM" id="SSF52172">
    <property type="entry name" value="CheY-like"/>
    <property type="match status" value="1"/>
</dbReference>